<evidence type="ECO:0000313" key="3">
    <source>
        <dbReference type="Proteomes" id="UP001362999"/>
    </source>
</evidence>
<comment type="caution">
    <text evidence="2">The sequence shown here is derived from an EMBL/GenBank/DDBJ whole genome shotgun (WGS) entry which is preliminary data.</text>
</comment>
<organism evidence="2 3">
    <name type="scientific">Favolaschia claudopus</name>
    <dbReference type="NCBI Taxonomy" id="2862362"/>
    <lineage>
        <taxon>Eukaryota</taxon>
        <taxon>Fungi</taxon>
        <taxon>Dikarya</taxon>
        <taxon>Basidiomycota</taxon>
        <taxon>Agaricomycotina</taxon>
        <taxon>Agaricomycetes</taxon>
        <taxon>Agaricomycetidae</taxon>
        <taxon>Agaricales</taxon>
        <taxon>Marasmiineae</taxon>
        <taxon>Mycenaceae</taxon>
        <taxon>Favolaschia</taxon>
    </lineage>
</organism>
<feature type="region of interest" description="Disordered" evidence="1">
    <location>
        <begin position="31"/>
        <end position="50"/>
    </location>
</feature>
<reference evidence="2 3" key="1">
    <citation type="journal article" date="2024" name="J Genomics">
        <title>Draft genome sequencing and assembly of Favolaschia claudopus CIRM-BRFM 2984 isolated from oak limbs.</title>
        <authorList>
            <person name="Navarro D."/>
            <person name="Drula E."/>
            <person name="Chaduli D."/>
            <person name="Cazenave R."/>
            <person name="Ahrendt S."/>
            <person name="Wang J."/>
            <person name="Lipzen A."/>
            <person name="Daum C."/>
            <person name="Barry K."/>
            <person name="Grigoriev I.V."/>
            <person name="Favel A."/>
            <person name="Rosso M.N."/>
            <person name="Martin F."/>
        </authorList>
    </citation>
    <scope>NUCLEOTIDE SEQUENCE [LARGE SCALE GENOMIC DNA]</scope>
    <source>
        <strain evidence="2 3">CIRM-BRFM 2984</strain>
    </source>
</reference>
<accession>A0AAW0DNL7</accession>
<sequence>MTDGPIIIWYRGRDVGFNANTYRLNPRSLFDPTEYSEGKKRRNMDVSESTSRRTEGLTYIDFGVNSGAAQSVGRRGKRRILHPAEDSGGLPENRVGFAQNKYIEAAIRLVAVSASSGRVGVERVRWRENRLTTYVDSKKPARGNEGIWRRLVSFGFVCGDGGKTAARIVVQFVQVQFPTGFTGVVIVRGSDAAQCMPASSTKSENLNETEEVDTFGKILDASLIRSISVTSPTNRVDRPRLLLNAPRTRRLMRRRHRDSIVLNLHPRSSLSTSLLATHRLRMQSATRKVKGSAIQARYSTRFDATADSTLFSVKKRRQCRPPPQLVSLSPPNARRGQLPRRVRDCMVARKRILSQRLRARFDATAELRDGVGLGTSALPPCGISAPIRSSADPPMADTLSTSVVRRSLSFTSAYCNSSAVIRCAAHPLPLPHIVRLTRIGNGNDKAYNALVLSSTTMYMDLKWLLRCRICVAAIQAVSKGE</sequence>
<gene>
    <name evidence="2" type="ORF">R3P38DRAFT_2762961</name>
</gene>
<dbReference type="EMBL" id="JAWWNJ010000007">
    <property type="protein sequence ID" value="KAK7052609.1"/>
    <property type="molecule type" value="Genomic_DNA"/>
</dbReference>
<name>A0AAW0DNL7_9AGAR</name>
<evidence type="ECO:0000256" key="1">
    <source>
        <dbReference type="SAM" id="MobiDB-lite"/>
    </source>
</evidence>
<evidence type="ECO:0000313" key="2">
    <source>
        <dbReference type="EMBL" id="KAK7052609.1"/>
    </source>
</evidence>
<proteinExistence type="predicted"/>
<dbReference type="AlphaFoldDB" id="A0AAW0DNL7"/>
<keyword evidence="3" id="KW-1185">Reference proteome</keyword>
<dbReference type="Proteomes" id="UP001362999">
    <property type="component" value="Unassembled WGS sequence"/>
</dbReference>
<protein>
    <submittedName>
        <fullName evidence="2">Uncharacterized protein</fullName>
    </submittedName>
</protein>